<dbReference type="eggNOG" id="COG0840">
    <property type="taxonomic scope" value="Bacteria"/>
</dbReference>
<dbReference type="Pfam" id="PF00015">
    <property type="entry name" value="MCPsignal"/>
    <property type="match status" value="1"/>
</dbReference>
<dbReference type="SMART" id="SM00283">
    <property type="entry name" value="MA"/>
    <property type="match status" value="1"/>
</dbReference>
<dbReference type="SUPFAM" id="SSF158472">
    <property type="entry name" value="HAMP domain-like"/>
    <property type="match status" value="1"/>
</dbReference>
<dbReference type="PROSITE" id="PS50111">
    <property type="entry name" value="CHEMOTAXIS_TRANSDUC_2"/>
    <property type="match status" value="1"/>
</dbReference>
<evidence type="ECO:0000259" key="9">
    <source>
        <dbReference type="PROSITE" id="PS50885"/>
    </source>
</evidence>
<dbReference type="PANTHER" id="PTHR32089:SF112">
    <property type="entry name" value="LYSOZYME-LIKE PROTEIN-RELATED"/>
    <property type="match status" value="1"/>
</dbReference>
<dbReference type="RefSeq" id="WP_011473808.1">
    <property type="nucleotide sequence ID" value="NC_007925.1"/>
</dbReference>
<comment type="subcellular location">
    <subcellularLocation>
        <location evidence="1">Cell inner membrane</location>
        <topology evidence="1">Multi-pass membrane protein</topology>
    </subcellularLocation>
</comment>
<dbReference type="InterPro" id="IPR000727">
    <property type="entry name" value="T_SNARE_dom"/>
</dbReference>
<dbReference type="AlphaFoldDB" id="Q211L6"/>
<feature type="domain" description="HAMP" evidence="9">
    <location>
        <begin position="236"/>
        <end position="289"/>
    </location>
</feature>
<dbReference type="Gene3D" id="1.10.287.950">
    <property type="entry name" value="Methyl-accepting chemotaxis protein"/>
    <property type="match status" value="1"/>
</dbReference>
<feature type="domain" description="T-SNARE coiled-coil homology" evidence="8">
    <location>
        <begin position="483"/>
        <end position="545"/>
    </location>
</feature>
<dbReference type="EMBL" id="CP000301">
    <property type="protein sequence ID" value="ABD88920.1"/>
    <property type="molecule type" value="Genomic_DNA"/>
</dbReference>
<accession>Q211L6</accession>
<dbReference type="GO" id="GO:0007165">
    <property type="term" value="P:signal transduction"/>
    <property type="evidence" value="ECO:0007669"/>
    <property type="project" value="UniProtKB-KW"/>
</dbReference>
<evidence type="ECO:0000259" key="7">
    <source>
        <dbReference type="PROSITE" id="PS50111"/>
    </source>
</evidence>
<evidence type="ECO:0000256" key="5">
    <source>
        <dbReference type="PROSITE-ProRule" id="PRU00284"/>
    </source>
</evidence>
<proteinExistence type="inferred from homology"/>
<name>Q211L6_RHOPB</name>
<dbReference type="InterPro" id="IPR003660">
    <property type="entry name" value="HAMP_dom"/>
</dbReference>
<dbReference type="STRING" id="316056.RPC_3379"/>
<organism evidence="10">
    <name type="scientific">Rhodopseudomonas palustris (strain BisB18)</name>
    <dbReference type="NCBI Taxonomy" id="316056"/>
    <lineage>
        <taxon>Bacteria</taxon>
        <taxon>Pseudomonadati</taxon>
        <taxon>Pseudomonadota</taxon>
        <taxon>Alphaproteobacteria</taxon>
        <taxon>Hyphomicrobiales</taxon>
        <taxon>Nitrobacteraceae</taxon>
        <taxon>Rhodopseudomonas</taxon>
    </lineage>
</organism>
<dbReference type="Gene3D" id="6.10.340.10">
    <property type="match status" value="1"/>
</dbReference>
<keyword evidence="6" id="KW-1133">Transmembrane helix</keyword>
<evidence type="ECO:0000256" key="6">
    <source>
        <dbReference type="SAM" id="Phobius"/>
    </source>
</evidence>
<dbReference type="InterPro" id="IPR004089">
    <property type="entry name" value="MCPsignal_dom"/>
</dbReference>
<evidence type="ECO:0000256" key="1">
    <source>
        <dbReference type="ARBA" id="ARBA00004429"/>
    </source>
</evidence>
<gene>
    <name evidence="10" type="ordered locus">RPC_3379</name>
</gene>
<comment type="similarity">
    <text evidence="4">Belongs to the methyl-accepting chemotaxis (MCP) protein family.</text>
</comment>
<feature type="transmembrane region" description="Helical" evidence="6">
    <location>
        <begin position="215"/>
        <end position="239"/>
    </location>
</feature>
<dbReference type="OrthoDB" id="7980437at2"/>
<evidence type="ECO:0000313" key="10">
    <source>
        <dbReference type="EMBL" id="ABD88920.1"/>
    </source>
</evidence>
<keyword evidence="3 5" id="KW-0807">Transducer</keyword>
<dbReference type="PROSITE" id="PS50885">
    <property type="entry name" value="HAMP"/>
    <property type="match status" value="1"/>
</dbReference>
<keyword evidence="2" id="KW-1003">Cell membrane</keyword>
<evidence type="ECO:0000256" key="4">
    <source>
        <dbReference type="ARBA" id="ARBA00029447"/>
    </source>
</evidence>
<keyword evidence="2" id="KW-0997">Cell inner membrane</keyword>
<evidence type="ECO:0000259" key="8">
    <source>
        <dbReference type="PROSITE" id="PS50192"/>
    </source>
</evidence>
<dbReference type="SUPFAM" id="SSF58104">
    <property type="entry name" value="Methyl-accepting chemotaxis protein (MCP) signaling domain"/>
    <property type="match status" value="1"/>
</dbReference>
<dbReference type="SMART" id="SM00304">
    <property type="entry name" value="HAMP"/>
    <property type="match status" value="1"/>
</dbReference>
<dbReference type="CDD" id="cd06225">
    <property type="entry name" value="HAMP"/>
    <property type="match status" value="1"/>
</dbReference>
<reference evidence="10" key="1">
    <citation type="submission" date="2006-03" db="EMBL/GenBank/DDBJ databases">
        <title>Complete sequence of Rhodopseudomonas palustris BisB18.</title>
        <authorList>
            <consortium name="US DOE Joint Genome Institute"/>
            <person name="Copeland A."/>
            <person name="Lucas S."/>
            <person name="Lapidus A."/>
            <person name="Barry K."/>
            <person name="Detter J.C."/>
            <person name="Glavina del Rio T."/>
            <person name="Hammon N."/>
            <person name="Israni S."/>
            <person name="Dalin E."/>
            <person name="Tice H."/>
            <person name="Pitluck S."/>
            <person name="Chain P."/>
            <person name="Malfatti S."/>
            <person name="Shin M."/>
            <person name="Vergez L."/>
            <person name="Schmutz J."/>
            <person name="Larimer F."/>
            <person name="Land M."/>
            <person name="Hauser L."/>
            <person name="Pelletier D.A."/>
            <person name="Kyrpides N."/>
            <person name="Anderson I."/>
            <person name="Oda Y."/>
            <person name="Harwood C.S."/>
            <person name="Richardson P."/>
        </authorList>
    </citation>
    <scope>NUCLEOTIDE SEQUENCE [LARGE SCALE GENOMIC DNA]</scope>
    <source>
        <strain evidence="10">BisB18</strain>
    </source>
</reference>
<dbReference type="Pfam" id="PF00672">
    <property type="entry name" value="HAMP"/>
    <property type="match status" value="1"/>
</dbReference>
<protein>
    <submittedName>
        <fullName evidence="10">Methyl-accepting chemotaxis sensory transducer</fullName>
    </submittedName>
</protein>
<evidence type="ECO:0000256" key="3">
    <source>
        <dbReference type="ARBA" id="ARBA00023224"/>
    </source>
</evidence>
<keyword evidence="6" id="KW-0472">Membrane</keyword>
<dbReference type="PANTHER" id="PTHR32089">
    <property type="entry name" value="METHYL-ACCEPTING CHEMOTAXIS PROTEIN MCPB"/>
    <property type="match status" value="1"/>
</dbReference>
<feature type="domain" description="Methyl-accepting transducer" evidence="7">
    <location>
        <begin position="324"/>
        <end position="567"/>
    </location>
</feature>
<evidence type="ECO:0000256" key="2">
    <source>
        <dbReference type="ARBA" id="ARBA00022519"/>
    </source>
</evidence>
<dbReference type="KEGG" id="rpc:RPC_3379"/>
<feature type="transmembrane region" description="Helical" evidence="6">
    <location>
        <begin position="12"/>
        <end position="31"/>
    </location>
</feature>
<dbReference type="HOGENOM" id="CLU_000445_107_27_5"/>
<dbReference type="PROSITE" id="PS50192">
    <property type="entry name" value="T_SNARE"/>
    <property type="match status" value="1"/>
</dbReference>
<sequence length="587" mass="61367">MLRFIQNVRIGTKLWIASALGILLIGCMIYGQVTGSARVRQAQDNSVRVLALEGAAAEAKASMRGMQVGLAAIVLASNPEAMRAASDSFAAQQKSSIQFTAELAQSVRLPENKQRTARLTALIGEFAGATQQIAALRGEVHALEVGAMAAAEASTEAAKKIRALNDKVALIRKDKVTPIAAEMERLNEELIASSKRLSEHTTAAATEEAISVERWALAIGIANALLMIATSIFTSTTIARPMQALSRAMAELADGNFGVVLPGLGRKDEIGDVASAVETFKIKAEQKAQAEAEEKAQQDQSAAAQRKRDMMKLANEFEGAVGEIVETVSSASAELESSASTLTSTAEHAQHLATMVASASEEATTNVQSVASATEEMSSSITEISRQVQMSARIAGEAVQQAQKTNNRVGELAKAASRIGDVVELINTIAGQTNLLALNATIEAARAGEAGRGFAVVASEVKALAEQTAKATGEIGQQITGIQAATQESVGAIREIGDTISKMSEIASTIAAAVEQQGAATQEISRNVQQAAQGTHEVSSNITDVQRGASETGTASSQVLSAAQSLSRDSNRLKVEVGKFLQTVRSA</sequence>
<keyword evidence="6" id="KW-0812">Transmembrane</keyword>
<dbReference type="GO" id="GO:0005886">
    <property type="term" value="C:plasma membrane"/>
    <property type="evidence" value="ECO:0007669"/>
    <property type="project" value="UniProtKB-SubCell"/>
</dbReference>
<dbReference type="PROSITE" id="PS51257">
    <property type="entry name" value="PROKAR_LIPOPROTEIN"/>
    <property type="match status" value="1"/>
</dbReference>